<evidence type="ECO:0000313" key="2">
    <source>
        <dbReference type="Proteomes" id="UP001239111"/>
    </source>
</evidence>
<reference evidence="1" key="1">
    <citation type="submission" date="2023-04" db="EMBL/GenBank/DDBJ databases">
        <title>A chromosome-level genome assembly of the parasitoid wasp Eretmocerus hayati.</title>
        <authorList>
            <person name="Zhong Y."/>
            <person name="Liu S."/>
            <person name="Liu Y."/>
        </authorList>
    </citation>
    <scope>NUCLEOTIDE SEQUENCE</scope>
    <source>
        <strain evidence="1">ZJU_SS_LIU_2023</strain>
    </source>
</reference>
<sequence>MISLMRIRDGQARAASGNDELMYVTHNEMRLGIVNRRAKVAQARAIAVNLQEKNQRLKEQLDRVQCRANLLRRSNTSSSDTSTDVVRSDEIDEVANQGDEDSAMTESLRNNRKFKDYPLPTGTARLGNARKSWWNKGKSLSQTTAHMLDRLFTLEELVSSGSFGGPEEGSWPRLHPRNMNAILSE</sequence>
<organism evidence="1 2">
    <name type="scientific">Eretmocerus hayati</name>
    <dbReference type="NCBI Taxonomy" id="131215"/>
    <lineage>
        <taxon>Eukaryota</taxon>
        <taxon>Metazoa</taxon>
        <taxon>Ecdysozoa</taxon>
        <taxon>Arthropoda</taxon>
        <taxon>Hexapoda</taxon>
        <taxon>Insecta</taxon>
        <taxon>Pterygota</taxon>
        <taxon>Neoptera</taxon>
        <taxon>Endopterygota</taxon>
        <taxon>Hymenoptera</taxon>
        <taxon>Apocrita</taxon>
        <taxon>Proctotrupomorpha</taxon>
        <taxon>Chalcidoidea</taxon>
        <taxon>Aphelinidae</taxon>
        <taxon>Aphelininae</taxon>
        <taxon>Eretmocerus</taxon>
    </lineage>
</organism>
<evidence type="ECO:0000313" key="1">
    <source>
        <dbReference type="EMBL" id="KAJ8670900.1"/>
    </source>
</evidence>
<accession>A0ACC2NI40</accession>
<dbReference type="EMBL" id="CM056743">
    <property type="protein sequence ID" value="KAJ8670900.1"/>
    <property type="molecule type" value="Genomic_DNA"/>
</dbReference>
<comment type="caution">
    <text evidence="1">The sequence shown here is derived from an EMBL/GenBank/DDBJ whole genome shotgun (WGS) entry which is preliminary data.</text>
</comment>
<name>A0ACC2NI40_9HYME</name>
<protein>
    <submittedName>
        <fullName evidence="1">Uncharacterized protein</fullName>
    </submittedName>
</protein>
<keyword evidence="2" id="KW-1185">Reference proteome</keyword>
<proteinExistence type="predicted"/>
<dbReference type="Proteomes" id="UP001239111">
    <property type="component" value="Chromosome 3"/>
</dbReference>
<gene>
    <name evidence="1" type="ORF">QAD02_002159</name>
</gene>